<name>A0A3B0SY44_9ZZZZ</name>
<accession>A0A3B0SY44</accession>
<evidence type="ECO:0000313" key="1">
    <source>
        <dbReference type="EMBL" id="VAW01444.1"/>
    </source>
</evidence>
<sequence length="46" mass="5306">MTSLKLRPGSNIPKKNKSIQEVHSENAWFVVFNLDFTYDRVNPNAV</sequence>
<dbReference type="EMBL" id="UOEC01000186">
    <property type="protein sequence ID" value="VAW01444.1"/>
    <property type="molecule type" value="Genomic_DNA"/>
</dbReference>
<reference evidence="1" key="1">
    <citation type="submission" date="2018-06" db="EMBL/GenBank/DDBJ databases">
        <authorList>
            <person name="Zhirakovskaya E."/>
        </authorList>
    </citation>
    <scope>NUCLEOTIDE SEQUENCE</scope>
</reference>
<protein>
    <submittedName>
        <fullName evidence="1">Uncharacterized protein</fullName>
    </submittedName>
</protein>
<dbReference type="AlphaFoldDB" id="A0A3B0SY44"/>
<gene>
    <name evidence="1" type="ORF">MNBD_ALPHA08-322</name>
</gene>
<proteinExistence type="predicted"/>
<organism evidence="1">
    <name type="scientific">hydrothermal vent metagenome</name>
    <dbReference type="NCBI Taxonomy" id="652676"/>
    <lineage>
        <taxon>unclassified sequences</taxon>
        <taxon>metagenomes</taxon>
        <taxon>ecological metagenomes</taxon>
    </lineage>
</organism>